<gene>
    <name evidence="8" type="primary">vapC</name>
    <name evidence="10" type="ordered locus">Daud_0983</name>
</gene>
<comment type="cofactor">
    <cofactor evidence="1 8">
        <name>Mg(2+)</name>
        <dbReference type="ChEBI" id="CHEBI:18420"/>
    </cofactor>
</comment>
<reference evidence="11" key="1">
    <citation type="submission" date="2007-10" db="EMBL/GenBank/DDBJ databases">
        <title>Complete sequence of chromosome of Desulforudis audaxviator MP104C.</title>
        <authorList>
            <person name="Copeland A."/>
            <person name="Lucas S."/>
            <person name="Lapidus A."/>
            <person name="Barry K."/>
            <person name="Glavina del Rio T."/>
            <person name="Dalin E."/>
            <person name="Tice H."/>
            <person name="Bruce D."/>
            <person name="Pitluck S."/>
            <person name="Lowry S.R."/>
            <person name="Larimer F."/>
            <person name="Land M.L."/>
            <person name="Hauser L."/>
            <person name="Kyrpides N."/>
            <person name="Ivanova N.N."/>
            <person name="Richardson P."/>
        </authorList>
    </citation>
    <scope>NUCLEOTIDE SEQUENCE [LARGE SCALE GENOMIC DNA]</scope>
    <source>
        <strain evidence="11">MP104C</strain>
    </source>
</reference>
<dbReference type="InterPro" id="IPR050556">
    <property type="entry name" value="Type_II_TA_system_RNase"/>
</dbReference>
<feature type="domain" description="PIN" evidence="9">
    <location>
        <begin position="3"/>
        <end position="122"/>
    </location>
</feature>
<dbReference type="PANTHER" id="PTHR33653:SF1">
    <property type="entry name" value="RIBONUCLEASE VAPC2"/>
    <property type="match status" value="1"/>
</dbReference>
<dbReference type="SUPFAM" id="SSF88723">
    <property type="entry name" value="PIN domain-like"/>
    <property type="match status" value="1"/>
</dbReference>
<dbReference type="Gene3D" id="3.40.50.1010">
    <property type="entry name" value="5'-nuclease"/>
    <property type="match status" value="1"/>
</dbReference>
<protein>
    <recommendedName>
        <fullName evidence="8">Ribonuclease VapC</fullName>
        <shortName evidence="8">RNase VapC</shortName>
        <ecNumber evidence="8">3.1.-.-</ecNumber>
    </recommendedName>
    <alternativeName>
        <fullName evidence="8">Toxin VapC</fullName>
    </alternativeName>
</protein>
<evidence type="ECO:0000256" key="6">
    <source>
        <dbReference type="ARBA" id="ARBA00022842"/>
    </source>
</evidence>
<feature type="binding site" evidence="8">
    <location>
        <position position="6"/>
    </location>
    <ligand>
        <name>Mg(2+)</name>
        <dbReference type="ChEBI" id="CHEBI:18420"/>
    </ligand>
</feature>
<keyword evidence="8" id="KW-0800">Toxin</keyword>
<comment type="similarity">
    <text evidence="7 8">Belongs to the PINc/VapC protein family.</text>
</comment>
<dbReference type="HAMAP" id="MF_00265">
    <property type="entry name" value="VapC_Nob1"/>
    <property type="match status" value="1"/>
</dbReference>
<dbReference type="Pfam" id="PF01850">
    <property type="entry name" value="PIN"/>
    <property type="match status" value="1"/>
</dbReference>
<evidence type="ECO:0000256" key="4">
    <source>
        <dbReference type="ARBA" id="ARBA00022723"/>
    </source>
</evidence>
<dbReference type="GO" id="GO:0004540">
    <property type="term" value="F:RNA nuclease activity"/>
    <property type="evidence" value="ECO:0007669"/>
    <property type="project" value="InterPro"/>
</dbReference>
<sequence>MGIVIDTSVIIGFLRGHEPDKSCFAALLNTGEGVLTAVTLFELRVGLEQDSKKVRLIEKMYRLLGVLPFDMDAAACAAEIEKQLRVHGQTIGTRDVFIAGICMANRIPIVTGNAAHFARIDGLQVFTPTQITQ</sequence>
<keyword evidence="5 8" id="KW-0378">Hydrolase</keyword>
<dbReference type="EC" id="3.1.-.-" evidence="8"/>
<dbReference type="InterPro" id="IPR022907">
    <property type="entry name" value="VapC_family"/>
</dbReference>
<evidence type="ECO:0000256" key="2">
    <source>
        <dbReference type="ARBA" id="ARBA00022649"/>
    </source>
</evidence>
<keyword evidence="4 8" id="KW-0479">Metal-binding</keyword>
<evidence type="ECO:0000256" key="5">
    <source>
        <dbReference type="ARBA" id="ARBA00022801"/>
    </source>
</evidence>
<dbReference type="GO" id="GO:0090729">
    <property type="term" value="F:toxin activity"/>
    <property type="evidence" value="ECO:0007669"/>
    <property type="project" value="UniProtKB-KW"/>
</dbReference>
<keyword evidence="3 8" id="KW-0540">Nuclease</keyword>
<comment type="function">
    <text evidence="8">Toxic component of a toxin-antitoxin (TA) system. An RNase.</text>
</comment>
<keyword evidence="2 8" id="KW-1277">Toxin-antitoxin system</keyword>
<dbReference type="CDD" id="cd09881">
    <property type="entry name" value="PIN_VapC4-5_FitB-like"/>
    <property type="match status" value="1"/>
</dbReference>
<dbReference type="EMBL" id="CP000860">
    <property type="protein sequence ID" value="ACA59495.1"/>
    <property type="molecule type" value="Genomic_DNA"/>
</dbReference>
<evidence type="ECO:0000256" key="8">
    <source>
        <dbReference type="HAMAP-Rule" id="MF_00265"/>
    </source>
</evidence>
<dbReference type="PANTHER" id="PTHR33653">
    <property type="entry name" value="RIBONUCLEASE VAPC2"/>
    <property type="match status" value="1"/>
</dbReference>
<dbReference type="InterPro" id="IPR002716">
    <property type="entry name" value="PIN_dom"/>
</dbReference>
<evidence type="ECO:0000313" key="11">
    <source>
        <dbReference type="Proteomes" id="UP000008544"/>
    </source>
</evidence>
<dbReference type="GO" id="GO:0016787">
    <property type="term" value="F:hydrolase activity"/>
    <property type="evidence" value="ECO:0007669"/>
    <property type="project" value="UniProtKB-KW"/>
</dbReference>
<dbReference type="Proteomes" id="UP000008544">
    <property type="component" value="Chromosome"/>
</dbReference>
<dbReference type="eggNOG" id="COG1487">
    <property type="taxonomic scope" value="Bacteria"/>
</dbReference>
<evidence type="ECO:0000313" key="10">
    <source>
        <dbReference type="EMBL" id="ACA59495.1"/>
    </source>
</evidence>
<dbReference type="RefSeq" id="WP_012302081.1">
    <property type="nucleotide sequence ID" value="NC_010424.1"/>
</dbReference>
<name>B1I3D0_DESAP</name>
<reference evidence="10 11" key="2">
    <citation type="journal article" date="2008" name="Science">
        <title>Environmental genomics reveals a single-species ecosystem deep within Earth.</title>
        <authorList>
            <person name="Chivian D."/>
            <person name="Brodie E.L."/>
            <person name="Alm E.J."/>
            <person name="Culley D.E."/>
            <person name="Dehal P.S."/>
            <person name="Desantis T.Z."/>
            <person name="Gihring T.M."/>
            <person name="Lapidus A."/>
            <person name="Lin L.H."/>
            <person name="Lowry S.R."/>
            <person name="Moser D.P."/>
            <person name="Richardson P.M."/>
            <person name="Southam G."/>
            <person name="Wanger G."/>
            <person name="Pratt L.M."/>
            <person name="Andersen G.L."/>
            <person name="Hazen T.C."/>
            <person name="Brockman F.J."/>
            <person name="Arkin A.P."/>
            <person name="Onstott T.C."/>
        </authorList>
    </citation>
    <scope>NUCLEOTIDE SEQUENCE [LARGE SCALE GENOMIC DNA]</scope>
    <source>
        <strain evidence="10 11">MP104C</strain>
    </source>
</reference>
<keyword evidence="6 8" id="KW-0460">Magnesium</keyword>
<keyword evidence="11" id="KW-1185">Reference proteome</keyword>
<feature type="binding site" evidence="8">
    <location>
        <position position="95"/>
    </location>
    <ligand>
        <name>Mg(2+)</name>
        <dbReference type="ChEBI" id="CHEBI:18420"/>
    </ligand>
</feature>
<dbReference type="HOGENOM" id="CLU_118482_3_5_9"/>
<evidence type="ECO:0000256" key="7">
    <source>
        <dbReference type="ARBA" id="ARBA00038093"/>
    </source>
</evidence>
<dbReference type="KEGG" id="dau:Daud_0983"/>
<evidence type="ECO:0000256" key="1">
    <source>
        <dbReference type="ARBA" id="ARBA00001946"/>
    </source>
</evidence>
<dbReference type="STRING" id="477974.Daud_0983"/>
<evidence type="ECO:0000259" key="9">
    <source>
        <dbReference type="Pfam" id="PF01850"/>
    </source>
</evidence>
<dbReference type="GO" id="GO:0000287">
    <property type="term" value="F:magnesium ion binding"/>
    <property type="evidence" value="ECO:0007669"/>
    <property type="project" value="UniProtKB-UniRule"/>
</dbReference>
<accession>B1I3D0</accession>
<proteinExistence type="inferred from homology"/>
<evidence type="ECO:0000256" key="3">
    <source>
        <dbReference type="ARBA" id="ARBA00022722"/>
    </source>
</evidence>
<organism evidence="10 11">
    <name type="scientific">Desulforudis audaxviator (strain MP104C)</name>
    <dbReference type="NCBI Taxonomy" id="477974"/>
    <lineage>
        <taxon>Bacteria</taxon>
        <taxon>Bacillati</taxon>
        <taxon>Bacillota</taxon>
        <taxon>Clostridia</taxon>
        <taxon>Thermoanaerobacterales</taxon>
        <taxon>Candidatus Desulforudaceae</taxon>
        <taxon>Candidatus Desulforudis</taxon>
    </lineage>
</organism>
<dbReference type="AlphaFoldDB" id="B1I3D0"/>
<dbReference type="InterPro" id="IPR029060">
    <property type="entry name" value="PIN-like_dom_sf"/>
</dbReference>